<dbReference type="EMBL" id="KI673001">
    <property type="protein sequence ID" value="ETL39826.1"/>
    <property type="molecule type" value="Genomic_DNA"/>
</dbReference>
<reference evidence="1 3" key="2">
    <citation type="submission" date="2013-11" db="EMBL/GenBank/DDBJ databases">
        <title>The Genome Sequence of Phytophthora parasitica CJ05E6.</title>
        <authorList>
            <consortium name="The Broad Institute Genomics Platform"/>
            <person name="Russ C."/>
            <person name="Tyler B."/>
            <person name="Panabieres F."/>
            <person name="Shan W."/>
            <person name="Tripathy S."/>
            <person name="Grunwald N."/>
            <person name="Machado M."/>
            <person name="Johnson C.S."/>
            <person name="Arredondo F."/>
            <person name="Hong C."/>
            <person name="Coffey M."/>
            <person name="Young S.K."/>
            <person name="Zeng Q."/>
            <person name="Gargeya S."/>
            <person name="Fitzgerald M."/>
            <person name="Abouelleil A."/>
            <person name="Alvarado L."/>
            <person name="Chapman S.B."/>
            <person name="Gainer-Dewar J."/>
            <person name="Goldberg J."/>
            <person name="Griggs A."/>
            <person name="Gujja S."/>
            <person name="Hansen M."/>
            <person name="Howarth C."/>
            <person name="Imamovic A."/>
            <person name="Ireland A."/>
            <person name="Larimer J."/>
            <person name="McCowan C."/>
            <person name="Murphy C."/>
            <person name="Pearson M."/>
            <person name="Poon T.W."/>
            <person name="Priest M."/>
            <person name="Roberts A."/>
            <person name="Saif S."/>
            <person name="Shea T."/>
            <person name="Sykes S."/>
            <person name="Wortman J."/>
            <person name="Nusbaum C."/>
            <person name="Birren B."/>
        </authorList>
    </citation>
    <scope>NUCLEOTIDE SEQUENCE [LARGE SCALE GENOMIC DNA]</scope>
    <source>
        <strain evidence="1 3">CJ05E6</strain>
    </source>
</reference>
<dbReference type="Proteomes" id="UP000054423">
    <property type="component" value="Unassembled WGS sequence"/>
</dbReference>
<dbReference type="AlphaFoldDB" id="W2J0E4"/>
<organism evidence="1 3">
    <name type="scientific">Phytophthora nicotianae</name>
    <name type="common">Potato buckeye rot agent</name>
    <name type="synonym">Phytophthora parasitica</name>
    <dbReference type="NCBI Taxonomy" id="4792"/>
    <lineage>
        <taxon>Eukaryota</taxon>
        <taxon>Sar</taxon>
        <taxon>Stramenopiles</taxon>
        <taxon>Oomycota</taxon>
        <taxon>Peronosporomycetes</taxon>
        <taxon>Peronosporales</taxon>
        <taxon>Peronosporaceae</taxon>
        <taxon>Phytophthora</taxon>
    </lineage>
</organism>
<dbReference type="Proteomes" id="UP000053864">
    <property type="component" value="Unassembled WGS sequence"/>
</dbReference>
<protein>
    <submittedName>
        <fullName evidence="1">Uncharacterized protein</fullName>
    </submittedName>
</protein>
<name>W2J0E4_PHYNI</name>
<gene>
    <name evidence="1" type="ORF">L916_08878</name>
    <name evidence="2" type="ORF">L917_08805</name>
</gene>
<sequence length="60" mass="6376">VIAFLDKVLDGNGVVDHIDNGSVSFLFNAASTGCDASRDKPPVSPLCVRAQNPFTRSQPM</sequence>
<evidence type="ECO:0000313" key="1">
    <source>
        <dbReference type="EMBL" id="ETL39826.1"/>
    </source>
</evidence>
<evidence type="ECO:0000313" key="2">
    <source>
        <dbReference type="EMBL" id="ETL92949.1"/>
    </source>
</evidence>
<dbReference type="EMBL" id="KI679741">
    <property type="protein sequence ID" value="ETL92949.1"/>
    <property type="molecule type" value="Genomic_DNA"/>
</dbReference>
<accession>W2J0E4</accession>
<feature type="non-terminal residue" evidence="1">
    <location>
        <position position="60"/>
    </location>
</feature>
<proteinExistence type="predicted"/>
<reference evidence="2" key="1">
    <citation type="submission" date="2013-11" db="EMBL/GenBank/DDBJ databases">
        <title>The Genome Sequence of Phytophthora parasitica CHvinca01.</title>
        <authorList>
            <consortium name="The Broad Institute Genomics Platform"/>
            <person name="Russ C."/>
            <person name="Tyler B."/>
            <person name="Panabieres F."/>
            <person name="Shan W."/>
            <person name="Tripathy S."/>
            <person name="Grunwald N."/>
            <person name="Machado M."/>
            <person name="Johnson C.S."/>
            <person name="Arredondo F."/>
            <person name="Hong C."/>
            <person name="Coffey M."/>
            <person name="Young S.K."/>
            <person name="Zeng Q."/>
            <person name="Gargeya S."/>
            <person name="Fitzgerald M."/>
            <person name="Abouelleil A."/>
            <person name="Alvarado L."/>
            <person name="Chapman S.B."/>
            <person name="Gainer-Dewar J."/>
            <person name="Goldberg J."/>
            <person name="Griggs A."/>
            <person name="Gujja S."/>
            <person name="Hansen M."/>
            <person name="Howarth C."/>
            <person name="Imamovic A."/>
            <person name="Ireland A."/>
            <person name="Larimer J."/>
            <person name="McCowan C."/>
            <person name="Murphy C."/>
            <person name="Pearson M."/>
            <person name="Poon T.W."/>
            <person name="Priest M."/>
            <person name="Roberts A."/>
            <person name="Saif S."/>
            <person name="Shea T."/>
            <person name="Sykes S."/>
            <person name="Wortman J."/>
            <person name="Nusbaum C."/>
            <person name="Birren B."/>
        </authorList>
    </citation>
    <scope>NUCLEOTIDE SEQUENCE [LARGE SCALE GENOMIC DNA]</scope>
    <source>
        <strain evidence="2">CHvinca01</strain>
    </source>
</reference>
<evidence type="ECO:0000313" key="3">
    <source>
        <dbReference type="Proteomes" id="UP000053864"/>
    </source>
</evidence>
<feature type="non-terminal residue" evidence="1">
    <location>
        <position position="1"/>
    </location>
</feature>